<dbReference type="Proteomes" id="UP000095601">
    <property type="component" value="Unassembled WGS sequence"/>
</dbReference>
<dbReference type="Gene3D" id="3.40.30.10">
    <property type="entry name" value="Glutaredoxin"/>
    <property type="match status" value="1"/>
</dbReference>
<sequence length="511" mass="57009">MIKNKNNFFKEMKKYFLLFLFSILMLSCSKGGKVTINGKVTNGSPLERLEIIDASGIATLPLANFGVDAKGNFSETIEIPRDGVYVITYAGNTGFLYLKGGDKVNLDFEAMLFPQGMKITGDAKGNTEYLMESQQFINQYMSKLDQSVISKKEEDFLKELEKYKGDITKKMDEIAKVKKPDSDVEKFNKRELDVTLLMISSQYESMHGPATNDPKYKAGAKLLDFQKSLENESYVEDMPNYRNYVISKLSAGFQKFFEGQKNAAPTSNVQMFSKFLDTQKDVSDKTKEYLLAAVAAQYDLREPANPKLQEVFKFLDTKIKNSAIKSELKNLEEAIYGIEQGTDVSGLNLVKQDGNKTTLADLKGKPTALVFYASWNPYITESTLPVLKEMVKFYGSKMNFAFINLDDTQDQFVKTSKAMFTGIQGNNYYATGGMKSEVAKKFAVYGFKMPSFIIIDKDGKISSKTYLNIADPALVDGLNKASGLQAPTGIPQTPEMMAPPTEHSANDGHGH</sequence>
<dbReference type="SUPFAM" id="SSF52833">
    <property type="entry name" value="Thioredoxin-like"/>
    <property type="match status" value="1"/>
</dbReference>
<protein>
    <submittedName>
        <fullName evidence="3">Thioredoxin-like family protein</fullName>
    </submittedName>
</protein>
<accession>A0A1E5UB81</accession>
<proteinExistence type="predicted"/>
<dbReference type="PATRIC" id="fig|237258.4.peg.1045"/>
<dbReference type="EMBL" id="MKGI01000079">
    <property type="protein sequence ID" value="OEL10171.1"/>
    <property type="molecule type" value="Genomic_DNA"/>
</dbReference>
<gene>
    <name evidence="3" type="ORF">BHF72_0865</name>
</gene>
<dbReference type="GO" id="GO:0016491">
    <property type="term" value="F:oxidoreductase activity"/>
    <property type="evidence" value="ECO:0007669"/>
    <property type="project" value="InterPro"/>
</dbReference>
<name>A0A1E5UB81_9FLAO</name>
<evidence type="ECO:0000313" key="3">
    <source>
        <dbReference type="EMBL" id="OEL10171.1"/>
    </source>
</evidence>
<evidence type="ECO:0000256" key="1">
    <source>
        <dbReference type="SAM" id="MobiDB-lite"/>
    </source>
</evidence>
<dbReference type="InterPro" id="IPR036249">
    <property type="entry name" value="Thioredoxin-like_sf"/>
</dbReference>
<dbReference type="STRING" id="237258.SAMN04489756_103136"/>
<dbReference type="CDD" id="cd02966">
    <property type="entry name" value="TlpA_like_family"/>
    <property type="match status" value="1"/>
</dbReference>
<keyword evidence="4" id="KW-1185">Reference proteome</keyword>
<dbReference type="PROSITE" id="PS51352">
    <property type="entry name" value="THIOREDOXIN_2"/>
    <property type="match status" value="1"/>
</dbReference>
<feature type="region of interest" description="Disordered" evidence="1">
    <location>
        <begin position="485"/>
        <end position="511"/>
    </location>
</feature>
<dbReference type="InterPro" id="IPR013740">
    <property type="entry name" value="Redoxin"/>
</dbReference>
<reference evidence="3 4" key="1">
    <citation type="submission" date="2016-09" db="EMBL/GenBank/DDBJ databases">
        <authorList>
            <person name="Capua I."/>
            <person name="De Benedictis P."/>
            <person name="Joannis T."/>
            <person name="Lombin L.H."/>
            <person name="Cattoli G."/>
        </authorList>
    </citation>
    <scope>NUCLEOTIDE SEQUENCE [LARGE SCALE GENOMIC DNA]</scope>
    <source>
        <strain evidence="3 4">NRS-1</strain>
    </source>
</reference>
<dbReference type="Pfam" id="PF08534">
    <property type="entry name" value="Redoxin"/>
    <property type="match status" value="1"/>
</dbReference>
<feature type="domain" description="Thioredoxin" evidence="2">
    <location>
        <begin position="338"/>
        <end position="486"/>
    </location>
</feature>
<dbReference type="InterPro" id="IPR013766">
    <property type="entry name" value="Thioredoxin_domain"/>
</dbReference>
<evidence type="ECO:0000313" key="4">
    <source>
        <dbReference type="Proteomes" id="UP000095601"/>
    </source>
</evidence>
<dbReference type="PANTHER" id="PTHR42852">
    <property type="entry name" value="THIOL:DISULFIDE INTERCHANGE PROTEIN DSBE"/>
    <property type="match status" value="1"/>
</dbReference>
<dbReference type="PANTHER" id="PTHR42852:SF17">
    <property type="entry name" value="THIOREDOXIN-LIKE PROTEIN HI_1115"/>
    <property type="match status" value="1"/>
</dbReference>
<evidence type="ECO:0000259" key="2">
    <source>
        <dbReference type="PROSITE" id="PS51352"/>
    </source>
</evidence>
<comment type="caution">
    <text evidence="3">The sequence shown here is derived from an EMBL/GenBank/DDBJ whole genome shotgun (WGS) entry which is preliminary data.</text>
</comment>
<dbReference type="PROSITE" id="PS51257">
    <property type="entry name" value="PROKAR_LIPOPROTEIN"/>
    <property type="match status" value="1"/>
</dbReference>
<dbReference type="AlphaFoldDB" id="A0A1E5UB81"/>
<organism evidence="3 4">
    <name type="scientific">Cloacibacterium normanense</name>
    <dbReference type="NCBI Taxonomy" id="237258"/>
    <lineage>
        <taxon>Bacteria</taxon>
        <taxon>Pseudomonadati</taxon>
        <taxon>Bacteroidota</taxon>
        <taxon>Flavobacteriia</taxon>
        <taxon>Flavobacteriales</taxon>
        <taxon>Weeksellaceae</taxon>
    </lineage>
</organism>
<dbReference type="InterPro" id="IPR050553">
    <property type="entry name" value="Thioredoxin_ResA/DsbE_sf"/>
</dbReference>